<evidence type="ECO:0000313" key="2">
    <source>
        <dbReference type="Proteomes" id="UP001310890"/>
    </source>
</evidence>
<proteinExistence type="predicted"/>
<name>A0AAN7YMG9_9PEZI</name>
<sequence length="282" mass="31600">MVGCTRLSLARLGISFNPSGPSTPLVLRRLSSTAPPTDSLGPRWLSDIKQRLGKCMTFGTDTEQTQRAGRILSEIALDWRALIAGSEGFLTGPERRGLYRQAVVWGEQDSMGHVNNVMYNRYAESGRIEWAQKLARLDPANSKAWTTLFAPTEAGFILRTITTSFKFPMTWPDRISVYHKLHHAPTSGSDAIVLDVLVMSEKHQRPAARLSEDILVYDYTRAKKIALPAFMYDMFSSTWILQEQARKENTEKGARISAEVRRLERETWDGDGAVERVGSPGP</sequence>
<dbReference type="AlphaFoldDB" id="A0AAN7YMG9"/>
<protein>
    <recommendedName>
        <fullName evidence="3">Thioesterase/thiol ester dehydrase-isomerase</fullName>
    </recommendedName>
</protein>
<organism evidence="1 2">
    <name type="scientific">Meristemomyces frigidus</name>
    <dbReference type="NCBI Taxonomy" id="1508187"/>
    <lineage>
        <taxon>Eukaryota</taxon>
        <taxon>Fungi</taxon>
        <taxon>Dikarya</taxon>
        <taxon>Ascomycota</taxon>
        <taxon>Pezizomycotina</taxon>
        <taxon>Dothideomycetes</taxon>
        <taxon>Dothideomycetidae</taxon>
        <taxon>Mycosphaerellales</taxon>
        <taxon>Teratosphaeriaceae</taxon>
        <taxon>Meristemomyces</taxon>
    </lineage>
</organism>
<accession>A0AAN7YMG9</accession>
<dbReference type="Gene3D" id="3.10.129.10">
    <property type="entry name" value="Hotdog Thioesterase"/>
    <property type="match status" value="1"/>
</dbReference>
<dbReference type="InterPro" id="IPR050563">
    <property type="entry name" value="4-hydroxybenzoyl-CoA_TE"/>
</dbReference>
<comment type="caution">
    <text evidence="1">The sequence shown here is derived from an EMBL/GenBank/DDBJ whole genome shotgun (WGS) entry which is preliminary data.</text>
</comment>
<reference evidence="1" key="1">
    <citation type="submission" date="2023-08" db="EMBL/GenBank/DDBJ databases">
        <title>Black Yeasts Isolated from many extreme environments.</title>
        <authorList>
            <person name="Coleine C."/>
            <person name="Stajich J.E."/>
            <person name="Selbmann L."/>
        </authorList>
    </citation>
    <scope>NUCLEOTIDE SEQUENCE</scope>
    <source>
        <strain evidence="1">CCFEE 5401</strain>
    </source>
</reference>
<dbReference type="PANTHER" id="PTHR31793:SF39">
    <property type="entry name" value="THIOESTERASE_THIOL ESTER DEHYDRASE-ISOMERASE"/>
    <property type="match status" value="1"/>
</dbReference>
<dbReference type="SUPFAM" id="SSF54637">
    <property type="entry name" value="Thioesterase/thiol ester dehydrase-isomerase"/>
    <property type="match status" value="1"/>
</dbReference>
<evidence type="ECO:0008006" key="3">
    <source>
        <dbReference type="Google" id="ProtNLM"/>
    </source>
</evidence>
<dbReference type="PANTHER" id="PTHR31793">
    <property type="entry name" value="4-HYDROXYBENZOYL-COA THIOESTERASE FAMILY MEMBER"/>
    <property type="match status" value="1"/>
</dbReference>
<dbReference type="Proteomes" id="UP001310890">
    <property type="component" value="Unassembled WGS sequence"/>
</dbReference>
<dbReference type="CDD" id="cd00586">
    <property type="entry name" value="4HBT"/>
    <property type="match status" value="1"/>
</dbReference>
<dbReference type="GO" id="GO:0047617">
    <property type="term" value="F:fatty acyl-CoA hydrolase activity"/>
    <property type="evidence" value="ECO:0007669"/>
    <property type="project" value="TreeGrafter"/>
</dbReference>
<dbReference type="EMBL" id="JAVRRL010000122">
    <property type="protein sequence ID" value="KAK5107416.1"/>
    <property type="molecule type" value="Genomic_DNA"/>
</dbReference>
<evidence type="ECO:0000313" key="1">
    <source>
        <dbReference type="EMBL" id="KAK5107416.1"/>
    </source>
</evidence>
<dbReference type="Pfam" id="PF13279">
    <property type="entry name" value="4HBT_2"/>
    <property type="match status" value="1"/>
</dbReference>
<gene>
    <name evidence="1" type="ORF">LTR62_001277</name>
</gene>
<dbReference type="InterPro" id="IPR029069">
    <property type="entry name" value="HotDog_dom_sf"/>
</dbReference>